<keyword evidence="2" id="KW-1185">Reference proteome</keyword>
<reference evidence="1" key="1">
    <citation type="submission" date="2023-06" db="EMBL/GenBank/DDBJ databases">
        <title>Genome-scale phylogeny and comparative genomics of the fungal order Sordariales.</title>
        <authorList>
            <consortium name="Lawrence Berkeley National Laboratory"/>
            <person name="Hensen N."/>
            <person name="Bonometti L."/>
            <person name="Westerberg I."/>
            <person name="Brannstrom I.O."/>
            <person name="Guillou S."/>
            <person name="Cros-Aarteil S."/>
            <person name="Calhoun S."/>
            <person name="Haridas S."/>
            <person name="Kuo A."/>
            <person name="Mondo S."/>
            <person name="Pangilinan J."/>
            <person name="Riley R."/>
            <person name="Labutti K."/>
            <person name="Andreopoulos B."/>
            <person name="Lipzen A."/>
            <person name="Chen C."/>
            <person name="Yanf M."/>
            <person name="Daum C."/>
            <person name="Ng V."/>
            <person name="Clum A."/>
            <person name="Steindorff A."/>
            <person name="Ohm R."/>
            <person name="Martin F."/>
            <person name="Silar P."/>
            <person name="Natvig D."/>
            <person name="Lalanne C."/>
            <person name="Gautier V."/>
            <person name="Ament-Velasquez S.L."/>
            <person name="Kruys A."/>
            <person name="Hutchinson M.I."/>
            <person name="Powell A.J."/>
            <person name="Barry K."/>
            <person name="Miller A.N."/>
            <person name="Grigoriev I.V."/>
            <person name="Debuchy R."/>
            <person name="Gladieux P."/>
            <person name="Thoren M.H."/>
            <person name="Johannesson H."/>
        </authorList>
    </citation>
    <scope>NUCLEOTIDE SEQUENCE</scope>
    <source>
        <strain evidence="1">SMH4607-1</strain>
    </source>
</reference>
<evidence type="ECO:0000313" key="1">
    <source>
        <dbReference type="EMBL" id="KAK0704830.1"/>
    </source>
</evidence>
<gene>
    <name evidence="1" type="ORF">B0H67DRAFT_361711</name>
</gene>
<comment type="caution">
    <text evidence="1">The sequence shown here is derived from an EMBL/GenBank/DDBJ whole genome shotgun (WGS) entry which is preliminary data.</text>
</comment>
<sequence>MARLCITYLNYGILDRRVTRHYDSWIGPGESVEIVLSSTSQAGSIAKIIQRTRRKKYDSQANFDMLRVLQDSSRKTDGVDTFAKFVEYANEFWCEHAKVLGDQDEDMDDLLQSLIVGDLSHVHRPWNLSDEVAIVRWAMKTNHLVILHYLLKYTWMTDTPAYQRHIQIIRDVAVFQISPCRIKGDDLRDIVAQHLATKTSDDRHRDPLVTKAFLFKLNASPNAIGTLSGSKPPLQLVMDLV</sequence>
<organism evidence="1 2">
    <name type="scientific">Lasiosphaeris hirsuta</name>
    <dbReference type="NCBI Taxonomy" id="260670"/>
    <lineage>
        <taxon>Eukaryota</taxon>
        <taxon>Fungi</taxon>
        <taxon>Dikarya</taxon>
        <taxon>Ascomycota</taxon>
        <taxon>Pezizomycotina</taxon>
        <taxon>Sordariomycetes</taxon>
        <taxon>Sordariomycetidae</taxon>
        <taxon>Sordariales</taxon>
        <taxon>Lasiosphaeriaceae</taxon>
        <taxon>Lasiosphaeris</taxon>
    </lineage>
</organism>
<accession>A0AA39ZWH7</accession>
<dbReference type="AlphaFoldDB" id="A0AA39ZWH7"/>
<evidence type="ECO:0000313" key="2">
    <source>
        <dbReference type="Proteomes" id="UP001172102"/>
    </source>
</evidence>
<dbReference type="Proteomes" id="UP001172102">
    <property type="component" value="Unassembled WGS sequence"/>
</dbReference>
<protein>
    <submittedName>
        <fullName evidence="1">Uncharacterized protein</fullName>
    </submittedName>
</protein>
<name>A0AA39ZWH7_9PEZI</name>
<dbReference type="EMBL" id="JAUKUA010000007">
    <property type="protein sequence ID" value="KAK0704830.1"/>
    <property type="molecule type" value="Genomic_DNA"/>
</dbReference>
<proteinExistence type="predicted"/>